<gene>
    <name evidence="4" type="ORF">V8G54_028990</name>
</gene>
<sequence length="247" mass="27351">MEKWSLSVSYEALSVKVFQSKLSRKLCRAPPKSPFLLLGSTYSLTIFASEVVGGSLVGHPLASFVERRGEVFSPSPLWIWVLGALLSLSASCFAFESKGVDKIRRNNQRLRSLRNKIVVVRKELTDLRKLRNFRYVEEDGVEGEGKEDYGGEEVPSEAHDEAAGQANKAGADEGPANKAPVDEAAEAHEASKAHEERASEAHEAIIDYTLNVIDYKTTDSFHTRPHFTSFYLLQTTAIPSTLATTYK</sequence>
<feature type="region of interest" description="Disordered" evidence="2">
    <location>
        <begin position="141"/>
        <end position="199"/>
    </location>
</feature>
<protein>
    <submittedName>
        <fullName evidence="4">Uncharacterized protein</fullName>
    </submittedName>
</protein>
<dbReference type="AlphaFoldDB" id="A0AAQ3MUD5"/>
<evidence type="ECO:0000313" key="4">
    <source>
        <dbReference type="EMBL" id="WVY96839.1"/>
    </source>
</evidence>
<reference evidence="4 5" key="1">
    <citation type="journal article" date="2023" name="Life. Sci Alliance">
        <title>Evolutionary insights into 3D genome organization and epigenetic landscape of Vigna mungo.</title>
        <authorList>
            <person name="Junaid A."/>
            <person name="Singh B."/>
            <person name="Bhatia S."/>
        </authorList>
    </citation>
    <scope>NUCLEOTIDE SEQUENCE [LARGE SCALE GENOMIC DNA]</scope>
    <source>
        <strain evidence="4">Urdbean</strain>
    </source>
</reference>
<keyword evidence="3" id="KW-0812">Transmembrane</keyword>
<feature type="transmembrane region" description="Helical" evidence="3">
    <location>
        <begin position="77"/>
        <end position="95"/>
    </location>
</feature>
<keyword evidence="3" id="KW-1133">Transmembrane helix</keyword>
<proteinExistence type="predicted"/>
<feature type="transmembrane region" description="Helical" evidence="3">
    <location>
        <begin position="35"/>
        <end position="57"/>
    </location>
</feature>
<feature type="compositionally biased region" description="Basic and acidic residues" evidence="2">
    <location>
        <begin position="185"/>
        <end position="199"/>
    </location>
</feature>
<evidence type="ECO:0000256" key="2">
    <source>
        <dbReference type="SAM" id="MobiDB-lite"/>
    </source>
</evidence>
<keyword evidence="5" id="KW-1185">Reference proteome</keyword>
<feature type="coiled-coil region" evidence="1">
    <location>
        <begin position="103"/>
        <end position="130"/>
    </location>
</feature>
<dbReference type="Proteomes" id="UP001374535">
    <property type="component" value="Chromosome 9"/>
</dbReference>
<dbReference type="EMBL" id="CP144692">
    <property type="protein sequence ID" value="WVY96839.1"/>
    <property type="molecule type" value="Genomic_DNA"/>
</dbReference>
<evidence type="ECO:0000256" key="1">
    <source>
        <dbReference type="SAM" id="Coils"/>
    </source>
</evidence>
<keyword evidence="3" id="KW-0472">Membrane</keyword>
<accession>A0AAQ3MUD5</accession>
<name>A0AAQ3MUD5_VIGMU</name>
<evidence type="ECO:0000313" key="5">
    <source>
        <dbReference type="Proteomes" id="UP001374535"/>
    </source>
</evidence>
<organism evidence="4 5">
    <name type="scientific">Vigna mungo</name>
    <name type="common">Black gram</name>
    <name type="synonym">Phaseolus mungo</name>
    <dbReference type="NCBI Taxonomy" id="3915"/>
    <lineage>
        <taxon>Eukaryota</taxon>
        <taxon>Viridiplantae</taxon>
        <taxon>Streptophyta</taxon>
        <taxon>Embryophyta</taxon>
        <taxon>Tracheophyta</taxon>
        <taxon>Spermatophyta</taxon>
        <taxon>Magnoliopsida</taxon>
        <taxon>eudicotyledons</taxon>
        <taxon>Gunneridae</taxon>
        <taxon>Pentapetalae</taxon>
        <taxon>rosids</taxon>
        <taxon>fabids</taxon>
        <taxon>Fabales</taxon>
        <taxon>Fabaceae</taxon>
        <taxon>Papilionoideae</taxon>
        <taxon>50 kb inversion clade</taxon>
        <taxon>NPAAA clade</taxon>
        <taxon>indigoferoid/millettioid clade</taxon>
        <taxon>Phaseoleae</taxon>
        <taxon>Vigna</taxon>
    </lineage>
</organism>
<evidence type="ECO:0000256" key="3">
    <source>
        <dbReference type="SAM" id="Phobius"/>
    </source>
</evidence>
<keyword evidence="1" id="KW-0175">Coiled coil</keyword>